<accession>A0A6B0YRB5</accession>
<reference evidence="2" key="1">
    <citation type="submission" date="2019-09" db="EMBL/GenBank/DDBJ databases">
        <title>Characterisation of the sponge microbiome using genome-centric metagenomics.</title>
        <authorList>
            <person name="Engelberts J.P."/>
            <person name="Robbins S.J."/>
            <person name="De Goeij J.M."/>
            <person name="Aranda M."/>
            <person name="Bell S.C."/>
            <person name="Webster N.S."/>
        </authorList>
    </citation>
    <scope>NUCLEOTIDE SEQUENCE</scope>
    <source>
        <strain evidence="2">SB0664_bin_27</strain>
    </source>
</reference>
<organism evidence="2">
    <name type="scientific">Caldilineaceae bacterium SB0664_bin_27</name>
    <dbReference type="NCBI Taxonomy" id="2605260"/>
    <lineage>
        <taxon>Bacteria</taxon>
        <taxon>Bacillati</taxon>
        <taxon>Chloroflexota</taxon>
        <taxon>Caldilineae</taxon>
        <taxon>Caldilineales</taxon>
        <taxon>Caldilineaceae</taxon>
    </lineage>
</organism>
<dbReference type="CDD" id="cd02440">
    <property type="entry name" value="AdoMet_MTases"/>
    <property type="match status" value="1"/>
</dbReference>
<dbReference type="Pfam" id="PF08241">
    <property type="entry name" value="Methyltransf_11"/>
    <property type="match status" value="1"/>
</dbReference>
<dbReference type="Gene3D" id="3.40.50.150">
    <property type="entry name" value="Vaccinia Virus protein VP39"/>
    <property type="match status" value="1"/>
</dbReference>
<feature type="domain" description="Methyltransferase type 11" evidence="1">
    <location>
        <begin position="50"/>
        <end position="146"/>
    </location>
</feature>
<dbReference type="PANTHER" id="PTHR43591">
    <property type="entry name" value="METHYLTRANSFERASE"/>
    <property type="match status" value="1"/>
</dbReference>
<dbReference type="PANTHER" id="PTHR43591:SF24">
    <property type="entry name" value="2-METHOXY-6-POLYPRENYL-1,4-BENZOQUINOL METHYLASE, MITOCHONDRIAL"/>
    <property type="match status" value="1"/>
</dbReference>
<protein>
    <submittedName>
        <fullName evidence="2">Methyltransferase domain-containing protein</fullName>
    </submittedName>
</protein>
<dbReference type="SUPFAM" id="SSF53335">
    <property type="entry name" value="S-adenosyl-L-methionine-dependent methyltransferases"/>
    <property type="match status" value="1"/>
</dbReference>
<dbReference type="InterPro" id="IPR029063">
    <property type="entry name" value="SAM-dependent_MTases_sf"/>
</dbReference>
<dbReference type="GO" id="GO:0032259">
    <property type="term" value="P:methylation"/>
    <property type="evidence" value="ECO:0007669"/>
    <property type="project" value="UniProtKB-KW"/>
</dbReference>
<dbReference type="InterPro" id="IPR013216">
    <property type="entry name" value="Methyltransf_11"/>
</dbReference>
<evidence type="ECO:0000313" key="2">
    <source>
        <dbReference type="EMBL" id="MXY93636.1"/>
    </source>
</evidence>
<keyword evidence="2" id="KW-0808">Transferase</keyword>
<gene>
    <name evidence="2" type="ORF">F4Y42_09325</name>
</gene>
<sequence>MARESDLKGAVQEQFGRVAPNYLTSAVHAQGEDLPVMVEAANLQGGERVLDAGCGAGHTAATFAPHVAEVTALDFTASMLNQVVLLAEDRELTNIRTRLGDVENLPFPDSTYDLVVSRYSAHHWARPGKALREFRRVLKDGGRFILSDVLGFGDPVCDTYLNAIEVLRDPSHVRDYTLEEWSNRFAAAGFRLELFFSYRIFLHFEEWTERMETPEVNCSAIRALYDASPEEVREALQIEGEGHSFQCAVLRGTASEG</sequence>
<comment type="caution">
    <text evidence="2">The sequence shown here is derived from an EMBL/GenBank/DDBJ whole genome shotgun (WGS) entry which is preliminary data.</text>
</comment>
<keyword evidence="2" id="KW-0489">Methyltransferase</keyword>
<name>A0A6B0YRB5_9CHLR</name>
<proteinExistence type="predicted"/>
<dbReference type="AlphaFoldDB" id="A0A6B0YRB5"/>
<dbReference type="EMBL" id="VXRG01000078">
    <property type="protein sequence ID" value="MXY93636.1"/>
    <property type="molecule type" value="Genomic_DNA"/>
</dbReference>
<evidence type="ECO:0000259" key="1">
    <source>
        <dbReference type="Pfam" id="PF08241"/>
    </source>
</evidence>
<dbReference type="GO" id="GO:0008757">
    <property type="term" value="F:S-adenosylmethionine-dependent methyltransferase activity"/>
    <property type="evidence" value="ECO:0007669"/>
    <property type="project" value="InterPro"/>
</dbReference>